<feature type="compositionally biased region" description="Basic and acidic residues" evidence="2">
    <location>
        <begin position="28"/>
        <end position="53"/>
    </location>
</feature>
<dbReference type="InterPro" id="IPR029052">
    <property type="entry name" value="Metallo-depent_PP-like"/>
</dbReference>
<dbReference type="PANTHER" id="PTHR33393:SF12">
    <property type="entry name" value="CAPSULE BIOSYNTHESIS PROTEIN CAPA"/>
    <property type="match status" value="1"/>
</dbReference>
<gene>
    <name evidence="4" type="ORF">IAC96_08590</name>
</gene>
<dbReference type="Gene3D" id="3.60.21.10">
    <property type="match status" value="1"/>
</dbReference>
<reference evidence="4" key="1">
    <citation type="submission" date="2020-10" db="EMBL/GenBank/DDBJ databases">
        <authorList>
            <person name="Gilroy R."/>
        </authorList>
    </citation>
    <scope>NUCLEOTIDE SEQUENCE</scope>
    <source>
        <strain evidence="4">ChiW13-3771</strain>
    </source>
</reference>
<dbReference type="SUPFAM" id="SSF56300">
    <property type="entry name" value="Metallo-dependent phosphatases"/>
    <property type="match status" value="1"/>
</dbReference>
<evidence type="ECO:0000313" key="4">
    <source>
        <dbReference type="EMBL" id="HIR88991.1"/>
    </source>
</evidence>
<dbReference type="Pfam" id="PF09587">
    <property type="entry name" value="PGA_cap"/>
    <property type="match status" value="1"/>
</dbReference>
<evidence type="ECO:0000259" key="3">
    <source>
        <dbReference type="SMART" id="SM00854"/>
    </source>
</evidence>
<organism evidence="4 5">
    <name type="scientific">Candidatus Fimimorpha faecalis</name>
    <dbReference type="NCBI Taxonomy" id="2840824"/>
    <lineage>
        <taxon>Bacteria</taxon>
        <taxon>Bacillati</taxon>
        <taxon>Bacillota</taxon>
        <taxon>Clostridia</taxon>
        <taxon>Eubacteriales</taxon>
        <taxon>Candidatus Fimimorpha</taxon>
    </lineage>
</organism>
<proteinExistence type="inferred from homology"/>
<protein>
    <submittedName>
        <fullName evidence="4">CapA family protein</fullName>
    </submittedName>
</protein>
<dbReference type="AlphaFoldDB" id="A0A9D1EFD6"/>
<sequence>MRAKSSLKIWILIFVIGLIMTGCTLQEEKNESSLENKTESVTEKKLESSKEETAQVTEESSELAEETVTEESEKAEETTTMMQTGPTAPESPIVHSVRLMAVGDNLMHLSNTMSAKQPDGSFDFTYHFQHIAPIIQQADLAVVNQECVMGGIELGIQTYPCFNTVYEVGRDLVKAGFNVILAANNHILDQGETGLQNMIRYWKTNYPDIPVLGIHETEEDSKIIPVIEKNGIRIAMLNYTYDTNLKAGIEEKPYLVNYLEEERIESDIKKAKTMADFIIVFPHWGEEYNDTPTPEVQELAKKMANWGADLIIGAHPHVIEPVEWIPRANDKPTLVYYSLGNFQSEQFRTEQMLGGLADVTIIKDENGDTYVLNHTMEYLVTHYQLTIPNLGYYNIVTTYPWEQYSPELATAPHGIISKDPTFSYEKLDQIRKNMMARCQ</sequence>
<dbReference type="SMART" id="SM00854">
    <property type="entry name" value="PGA_cap"/>
    <property type="match status" value="1"/>
</dbReference>
<accession>A0A9D1EFD6</accession>
<dbReference type="InterPro" id="IPR052169">
    <property type="entry name" value="CW_Biosynth-Accessory"/>
</dbReference>
<comment type="caution">
    <text evidence="4">The sequence shown here is derived from an EMBL/GenBank/DDBJ whole genome shotgun (WGS) entry which is preliminary data.</text>
</comment>
<reference evidence="4" key="2">
    <citation type="journal article" date="2021" name="PeerJ">
        <title>Extensive microbial diversity within the chicken gut microbiome revealed by metagenomics and culture.</title>
        <authorList>
            <person name="Gilroy R."/>
            <person name="Ravi A."/>
            <person name="Getino M."/>
            <person name="Pursley I."/>
            <person name="Horton D.L."/>
            <person name="Alikhan N.F."/>
            <person name="Baker D."/>
            <person name="Gharbi K."/>
            <person name="Hall N."/>
            <person name="Watson M."/>
            <person name="Adriaenssens E.M."/>
            <person name="Foster-Nyarko E."/>
            <person name="Jarju S."/>
            <person name="Secka A."/>
            <person name="Antonio M."/>
            <person name="Oren A."/>
            <person name="Chaudhuri R.R."/>
            <person name="La Ragione R."/>
            <person name="Hildebrand F."/>
            <person name="Pallen M.J."/>
        </authorList>
    </citation>
    <scope>NUCLEOTIDE SEQUENCE</scope>
    <source>
        <strain evidence="4">ChiW13-3771</strain>
    </source>
</reference>
<dbReference type="Proteomes" id="UP000824201">
    <property type="component" value="Unassembled WGS sequence"/>
</dbReference>
<evidence type="ECO:0000256" key="1">
    <source>
        <dbReference type="ARBA" id="ARBA00005662"/>
    </source>
</evidence>
<dbReference type="PANTHER" id="PTHR33393">
    <property type="entry name" value="POLYGLUTAMINE SYNTHESIS ACCESSORY PROTEIN RV0574C-RELATED"/>
    <property type="match status" value="1"/>
</dbReference>
<evidence type="ECO:0000313" key="5">
    <source>
        <dbReference type="Proteomes" id="UP000824201"/>
    </source>
</evidence>
<dbReference type="InterPro" id="IPR019079">
    <property type="entry name" value="Capsule_synth_CapA"/>
</dbReference>
<feature type="region of interest" description="Disordered" evidence="2">
    <location>
        <begin position="28"/>
        <end position="90"/>
    </location>
</feature>
<comment type="similarity">
    <text evidence="1">Belongs to the CapA family.</text>
</comment>
<feature type="compositionally biased region" description="Acidic residues" evidence="2">
    <location>
        <begin position="59"/>
        <end position="70"/>
    </location>
</feature>
<name>A0A9D1EFD6_9FIRM</name>
<dbReference type="CDD" id="cd07381">
    <property type="entry name" value="MPP_CapA"/>
    <property type="match status" value="1"/>
</dbReference>
<dbReference type="PROSITE" id="PS51257">
    <property type="entry name" value="PROKAR_LIPOPROTEIN"/>
    <property type="match status" value="1"/>
</dbReference>
<feature type="domain" description="Capsule synthesis protein CapA" evidence="3">
    <location>
        <begin position="98"/>
        <end position="346"/>
    </location>
</feature>
<evidence type="ECO:0000256" key="2">
    <source>
        <dbReference type="SAM" id="MobiDB-lite"/>
    </source>
</evidence>
<dbReference type="EMBL" id="DVHN01000108">
    <property type="protein sequence ID" value="HIR88991.1"/>
    <property type="molecule type" value="Genomic_DNA"/>
</dbReference>